<dbReference type="PROSITE" id="PS50250">
    <property type="entry name" value="PCI"/>
    <property type="match status" value="1"/>
</dbReference>
<dbReference type="GO" id="GO:0000502">
    <property type="term" value="C:proteasome complex"/>
    <property type="evidence" value="ECO:0007669"/>
    <property type="project" value="UniProtKB-KW"/>
</dbReference>
<evidence type="ECO:0000313" key="4">
    <source>
        <dbReference type="EMBL" id="KAK6591021.1"/>
    </source>
</evidence>
<accession>A0AAV9Y256</accession>
<evidence type="ECO:0000256" key="1">
    <source>
        <dbReference type="ARBA" id="ARBA00022942"/>
    </source>
</evidence>
<dbReference type="PANTHER" id="PTHR14145">
    <property type="entry name" value="26S PROTESOME SUBUNIT 6"/>
    <property type="match status" value="1"/>
</dbReference>
<keyword evidence="1 4" id="KW-0647">Proteasome</keyword>
<keyword evidence="2" id="KW-0175">Coiled coil</keyword>
<dbReference type="GO" id="GO:0043161">
    <property type="term" value="P:proteasome-mediated ubiquitin-dependent protein catabolic process"/>
    <property type="evidence" value="ECO:0007669"/>
    <property type="project" value="TreeGrafter"/>
</dbReference>
<dbReference type="SUPFAM" id="SSF46785">
    <property type="entry name" value="Winged helix' DNA-binding domain"/>
    <property type="match status" value="1"/>
</dbReference>
<dbReference type="FunFam" id="1.25.40.570:FF:000005">
    <property type="entry name" value="26S proteasome regulatory subunit N7"/>
    <property type="match status" value="1"/>
</dbReference>
<keyword evidence="5" id="KW-1185">Reference proteome</keyword>
<evidence type="ECO:0000256" key="2">
    <source>
        <dbReference type="SAM" id="Coils"/>
    </source>
</evidence>
<dbReference type="Proteomes" id="UP001311799">
    <property type="component" value="Unassembled WGS sequence"/>
</dbReference>
<evidence type="ECO:0000259" key="3">
    <source>
        <dbReference type="PROSITE" id="PS50250"/>
    </source>
</evidence>
<protein>
    <submittedName>
        <fullName evidence="4">Proteasome regulatory subunit Rpn7 26S proteasome subunit 6</fullName>
    </submittedName>
</protein>
<dbReference type="Gene3D" id="1.25.40.570">
    <property type="match status" value="1"/>
</dbReference>
<name>A0AAV9Y256_9CRYT</name>
<dbReference type="InterPro" id="IPR049549">
    <property type="entry name" value="RPN7_PSMD6_C"/>
</dbReference>
<dbReference type="InterPro" id="IPR019585">
    <property type="entry name" value="Rpn7/CSN1"/>
</dbReference>
<dbReference type="AlphaFoldDB" id="A0AAV9Y256"/>
<dbReference type="Pfam" id="PF01399">
    <property type="entry name" value="PCI"/>
    <property type="match status" value="1"/>
</dbReference>
<reference evidence="4 5" key="1">
    <citation type="submission" date="2023-10" db="EMBL/GenBank/DDBJ databases">
        <title>Comparative genomics analysis reveals potential genetic determinants of host preference in Cryptosporidium xiaoi.</title>
        <authorList>
            <person name="Xiao L."/>
            <person name="Li J."/>
        </authorList>
    </citation>
    <scope>NUCLEOTIDE SEQUENCE [LARGE SCALE GENOMIC DNA]</scope>
    <source>
        <strain evidence="4 5">52996</strain>
    </source>
</reference>
<organism evidence="4 5">
    <name type="scientific">Cryptosporidium xiaoi</name>
    <dbReference type="NCBI Taxonomy" id="659607"/>
    <lineage>
        <taxon>Eukaryota</taxon>
        <taxon>Sar</taxon>
        <taxon>Alveolata</taxon>
        <taxon>Apicomplexa</taxon>
        <taxon>Conoidasida</taxon>
        <taxon>Coccidia</taxon>
        <taxon>Eucoccidiorida</taxon>
        <taxon>Eimeriorina</taxon>
        <taxon>Cryptosporidiidae</taxon>
        <taxon>Cryptosporidium</taxon>
    </lineage>
</organism>
<comment type="caution">
    <text evidence="4">The sequence shown here is derived from an EMBL/GenBank/DDBJ whole genome shotgun (WGS) entry which is preliminary data.</text>
</comment>
<dbReference type="SMART" id="SM00088">
    <property type="entry name" value="PINT"/>
    <property type="match status" value="1"/>
</dbReference>
<dbReference type="InterPro" id="IPR000717">
    <property type="entry name" value="PCI_dom"/>
</dbReference>
<dbReference type="Pfam" id="PF21154">
    <property type="entry name" value="RPN7_PSMD6_C"/>
    <property type="match status" value="1"/>
</dbReference>
<gene>
    <name evidence="4" type="ORF">RS030_111767</name>
</gene>
<dbReference type="Pfam" id="PF10602">
    <property type="entry name" value="RPN7"/>
    <property type="match status" value="1"/>
</dbReference>
<proteinExistence type="predicted"/>
<feature type="coiled-coil region" evidence="2">
    <location>
        <begin position="84"/>
        <end position="111"/>
    </location>
</feature>
<sequence>MSTLKQQMDRVNNPEELLQTVPDLELTELIHLSGSIYSTEEEKNYSITRVIEKIKQNGMIPLYESLVKNTAIFKLDEEIISIISKKNEDELKTLDEKIKDATENYGDLEVRNCQYEKLVYLIRIGNKEECLKELEIALEKTVGGLRTELLFLGIRIGLFWNDSELVNSFLLKSQDQLKTTSDWERKNRFKVYDAIHKISTRKFSLASELLLDSITTFTAVELMSFDRLIFYTVLTSILSVDRVTLKNKLLTCPDILKIALQPDKKYLLEYIENFYNGNYLEFSKALLDIIFMIRKDIYLYPHYKFYLRSIRLRAYKQYLEPFESVSITKMADSFGVSPQFLERDVVTFISSSKLPCTIDKVKQTIICNYIDKKTNNYNEIIEKGDALLNRLQKLSRIVQV</sequence>
<evidence type="ECO:0000313" key="5">
    <source>
        <dbReference type="Proteomes" id="UP001311799"/>
    </source>
</evidence>
<dbReference type="InterPro" id="IPR045135">
    <property type="entry name" value="Rpn7_N"/>
</dbReference>
<dbReference type="EMBL" id="JAWDEY010000002">
    <property type="protein sequence ID" value="KAK6591021.1"/>
    <property type="molecule type" value="Genomic_DNA"/>
</dbReference>
<dbReference type="PANTHER" id="PTHR14145:SF1">
    <property type="entry name" value="26S PROTEASOME NON-ATPASE REGULATORY SUBUNIT 6"/>
    <property type="match status" value="1"/>
</dbReference>
<feature type="domain" description="PCI" evidence="3">
    <location>
        <begin position="202"/>
        <end position="372"/>
    </location>
</feature>
<dbReference type="InterPro" id="IPR036390">
    <property type="entry name" value="WH_DNA-bd_sf"/>
</dbReference>